<name>A0A6I7D4P8_9GAMM</name>
<gene>
    <name evidence="6" type="ORF">F1325_01800</name>
</gene>
<feature type="domain" description="Fimbrial-type adhesion" evidence="5">
    <location>
        <begin position="205"/>
        <end position="352"/>
    </location>
</feature>
<feature type="chain" id="PRO_5026225648" evidence="4">
    <location>
        <begin position="30"/>
        <end position="353"/>
    </location>
</feature>
<dbReference type="Proteomes" id="UP000464700">
    <property type="component" value="Chromosome"/>
</dbReference>
<dbReference type="GO" id="GO:0043709">
    <property type="term" value="P:cell adhesion involved in single-species biofilm formation"/>
    <property type="evidence" value="ECO:0007669"/>
    <property type="project" value="TreeGrafter"/>
</dbReference>
<dbReference type="EMBL" id="CP043925">
    <property type="protein sequence ID" value="QHN09263.1"/>
    <property type="molecule type" value="Genomic_DNA"/>
</dbReference>
<proteinExistence type="inferred from homology"/>
<dbReference type="GO" id="GO:0009289">
    <property type="term" value="C:pilus"/>
    <property type="evidence" value="ECO:0007669"/>
    <property type="project" value="UniProtKB-SubCell"/>
</dbReference>
<evidence type="ECO:0000256" key="1">
    <source>
        <dbReference type="ARBA" id="ARBA00004561"/>
    </source>
</evidence>
<dbReference type="PANTHER" id="PTHR33420:SF14">
    <property type="entry name" value="TYPE 1 FIMBRIN D-MANNOSE SPECIFIC ADHESIN"/>
    <property type="match status" value="1"/>
</dbReference>
<keyword evidence="4" id="KW-0732">Signal</keyword>
<evidence type="ECO:0000313" key="6">
    <source>
        <dbReference type="EMBL" id="QHN09263.1"/>
    </source>
</evidence>
<protein>
    <submittedName>
        <fullName evidence="6">Fimbrial protein</fullName>
    </submittedName>
</protein>
<dbReference type="InterPro" id="IPR000259">
    <property type="entry name" value="Adhesion_dom_fimbrial"/>
</dbReference>
<evidence type="ECO:0000259" key="5">
    <source>
        <dbReference type="Pfam" id="PF00419"/>
    </source>
</evidence>
<evidence type="ECO:0000256" key="4">
    <source>
        <dbReference type="SAM" id="SignalP"/>
    </source>
</evidence>
<reference evidence="6 7" key="1">
    <citation type="submission" date="2019-09" db="EMBL/GenBank/DDBJ databases">
        <title>Emergence of a chromosome-mediated tetracycline resistance gene in Proteus strain.</title>
        <authorList>
            <person name="He D."/>
            <person name="Wang L."/>
        </authorList>
    </citation>
    <scope>NUCLEOTIDE SEQUENCE [LARGE SCALE GENOMIC DNA]</scope>
    <source>
        <strain evidence="6 7">T60</strain>
    </source>
</reference>
<comment type="subcellular location">
    <subcellularLocation>
        <location evidence="1">Fimbrium</location>
    </subcellularLocation>
</comment>
<dbReference type="InterPro" id="IPR050263">
    <property type="entry name" value="Bact_Fimbrial_Adh_Pro"/>
</dbReference>
<dbReference type="AlphaFoldDB" id="A0A6I7D4P8"/>
<dbReference type="RefSeq" id="WP_109372638.1">
    <property type="nucleotide sequence ID" value="NZ_CP043925.1"/>
</dbReference>
<keyword evidence="7" id="KW-1185">Reference proteome</keyword>
<keyword evidence="3" id="KW-0281">Fimbrium</keyword>
<accession>A0A6I7D4P8</accession>
<feature type="signal peptide" evidence="4">
    <location>
        <begin position="1"/>
        <end position="29"/>
    </location>
</feature>
<dbReference type="Gene3D" id="2.60.40.1090">
    <property type="entry name" value="Fimbrial-type adhesion domain"/>
    <property type="match status" value="1"/>
</dbReference>
<dbReference type="InterPro" id="IPR036937">
    <property type="entry name" value="Adhesion_dom_fimbrial_sf"/>
</dbReference>
<comment type="similarity">
    <text evidence="2">Belongs to the fimbrial protein family.</text>
</comment>
<dbReference type="Pfam" id="PF00419">
    <property type="entry name" value="Fimbrial"/>
    <property type="match status" value="1"/>
</dbReference>
<dbReference type="InterPro" id="IPR008966">
    <property type="entry name" value="Adhesion_dom_sf"/>
</dbReference>
<evidence type="ECO:0000256" key="2">
    <source>
        <dbReference type="ARBA" id="ARBA00006671"/>
    </source>
</evidence>
<organism evidence="6 7">
    <name type="scientific">Proteus columbae</name>
    <dbReference type="NCBI Taxonomy" id="1987580"/>
    <lineage>
        <taxon>Bacteria</taxon>
        <taxon>Pseudomonadati</taxon>
        <taxon>Pseudomonadota</taxon>
        <taxon>Gammaproteobacteria</taxon>
        <taxon>Enterobacterales</taxon>
        <taxon>Morganellaceae</taxon>
        <taxon>Proteus</taxon>
    </lineage>
</organism>
<dbReference type="KEGG" id="pcol:F1325_01800"/>
<dbReference type="SUPFAM" id="SSF49401">
    <property type="entry name" value="Bacterial adhesins"/>
    <property type="match status" value="1"/>
</dbReference>
<sequence>MTNLKNKMNKLLFLIFILSLSTLSFYSHAAPDCVNNGGIKHGTMDARGGTIELKGMIKKNQEVARFTFKRDGSDVAVADCPDGAEFYAYATYSEASGVMPTYYMDIDGRPAYYVVRNGHITGLDDYAYVLIENESGLSFRSQPGQEVPVNSPKLNTRDATVIVYSTKDNPKSQRFTTQYIGSILINRFNSGGGTTAVGFSYRLSVNIISAPTSCSAENTNLEMNLPKMPITAFSSIGFPRDNQYAEDNLRINCTGNASAKIKLMAHNTTSYDGQKTIIKPDNEGDSNNAKGVGFVVSSPSSGDTVLINNQFVPLADLTSGSNSVPLKAEYYRYGDDIKPGKLNATANFVLEFN</sequence>
<dbReference type="PANTHER" id="PTHR33420">
    <property type="entry name" value="FIMBRIAL SUBUNIT ELFA-RELATED"/>
    <property type="match status" value="1"/>
</dbReference>
<evidence type="ECO:0000313" key="7">
    <source>
        <dbReference type="Proteomes" id="UP000464700"/>
    </source>
</evidence>
<evidence type="ECO:0000256" key="3">
    <source>
        <dbReference type="ARBA" id="ARBA00023263"/>
    </source>
</evidence>